<feature type="transmembrane region" description="Helical" evidence="1">
    <location>
        <begin position="179"/>
        <end position="200"/>
    </location>
</feature>
<gene>
    <name evidence="2" type="ORF">H1S06_04565</name>
</gene>
<keyword evidence="3" id="KW-1185">Reference proteome</keyword>
<name>A0A7W1WWT5_9GAMM</name>
<accession>A0A7W1WWT5</accession>
<feature type="transmembrane region" description="Helical" evidence="1">
    <location>
        <begin position="286"/>
        <end position="305"/>
    </location>
</feature>
<keyword evidence="1" id="KW-0812">Transmembrane</keyword>
<comment type="caution">
    <text evidence="2">The sequence shown here is derived from an EMBL/GenBank/DDBJ whole genome shotgun (WGS) entry which is preliminary data.</text>
</comment>
<keyword evidence="1" id="KW-0472">Membrane</keyword>
<dbReference type="Proteomes" id="UP000538931">
    <property type="component" value="Unassembled WGS sequence"/>
</dbReference>
<reference evidence="2 3" key="1">
    <citation type="submission" date="2020-07" db="EMBL/GenBank/DDBJ databases">
        <title>Bacterium isolated from marien macroalgae.</title>
        <authorList>
            <person name="Zhu K."/>
            <person name="Lu D."/>
            <person name="Du Z."/>
        </authorList>
    </citation>
    <scope>NUCLEOTIDE SEQUENCE [LARGE SCALE GENOMIC DNA]</scope>
    <source>
        <strain evidence="2 3">3-1745</strain>
    </source>
</reference>
<sequence length="324" mass="35424">MFKQLLHAGREIAGDSYNVILTLFKIMIPAILIVRVLTELGATEQLARLLGPLMGGLGLPPEAGLIWATTLLTNIYTGIVIFFSTAGTDSWSLAQVTVLGTLMLSAHNLPVEIRVAQKAGCRVLPQLALRLGGGLLLGFILHHSYRMSDTLQDTARTPWTPDPVGNGWLDWGWSQLQTLFWTALVIVLLITALRILRLLGIERLLEWLLRPLLKLIGIAPNALSITLIGMTLGLAYGGGLLIREAEKGDIDPADIFCAISLLGLCHSLIEDTLLVLLLGADLSGILWARLAFALVMIALCSRLLPRFRRQYWLVRSVKQPASTS</sequence>
<organism evidence="2 3">
    <name type="scientific">Marinobacterium marinum</name>
    <dbReference type="NCBI Taxonomy" id="2756129"/>
    <lineage>
        <taxon>Bacteria</taxon>
        <taxon>Pseudomonadati</taxon>
        <taxon>Pseudomonadota</taxon>
        <taxon>Gammaproteobacteria</taxon>
        <taxon>Oceanospirillales</taxon>
        <taxon>Oceanospirillaceae</taxon>
        <taxon>Marinobacterium</taxon>
    </lineage>
</organism>
<dbReference type="AlphaFoldDB" id="A0A7W1WWT5"/>
<evidence type="ECO:0000313" key="3">
    <source>
        <dbReference type="Proteomes" id="UP000538931"/>
    </source>
</evidence>
<feature type="transmembrane region" description="Helical" evidence="1">
    <location>
        <begin position="212"/>
        <end position="236"/>
    </location>
</feature>
<evidence type="ECO:0000313" key="2">
    <source>
        <dbReference type="EMBL" id="MBA4501631.1"/>
    </source>
</evidence>
<evidence type="ECO:0000256" key="1">
    <source>
        <dbReference type="SAM" id="Phobius"/>
    </source>
</evidence>
<keyword evidence="1" id="KW-1133">Transmembrane helix</keyword>
<feature type="transmembrane region" description="Helical" evidence="1">
    <location>
        <begin position="20"/>
        <end position="42"/>
    </location>
</feature>
<protein>
    <recommendedName>
        <fullName evidence="4">Nucleoside recognition protein</fullName>
    </recommendedName>
</protein>
<dbReference type="EMBL" id="JACEMT010000038">
    <property type="protein sequence ID" value="MBA4501631.1"/>
    <property type="molecule type" value="Genomic_DNA"/>
</dbReference>
<evidence type="ECO:0008006" key="4">
    <source>
        <dbReference type="Google" id="ProtNLM"/>
    </source>
</evidence>
<proteinExistence type="predicted"/>
<feature type="transmembrane region" description="Helical" evidence="1">
    <location>
        <begin position="63"/>
        <end position="84"/>
    </location>
</feature>